<dbReference type="GO" id="GO:0005814">
    <property type="term" value="C:centriole"/>
    <property type="evidence" value="ECO:0007669"/>
    <property type="project" value="TreeGrafter"/>
</dbReference>
<dbReference type="PANTHER" id="PTHR21553:SF24">
    <property type="entry name" value="(E2-INDEPENDENT) E3 UBIQUITIN-CONJUGATING ENZYME FATS"/>
    <property type="match status" value="1"/>
</dbReference>
<feature type="compositionally biased region" description="Basic and acidic residues" evidence="4">
    <location>
        <begin position="1"/>
        <end position="11"/>
    </location>
</feature>
<feature type="region of interest" description="Disordered" evidence="4">
    <location>
        <begin position="324"/>
        <end position="347"/>
    </location>
</feature>
<dbReference type="GO" id="GO:0005829">
    <property type="term" value="C:cytosol"/>
    <property type="evidence" value="ECO:0007669"/>
    <property type="project" value="TreeGrafter"/>
</dbReference>
<feature type="compositionally biased region" description="Polar residues" evidence="4">
    <location>
        <begin position="332"/>
        <end position="342"/>
    </location>
</feature>
<evidence type="ECO:0000256" key="4">
    <source>
        <dbReference type="SAM" id="MobiDB-lite"/>
    </source>
</evidence>
<protein>
    <recommendedName>
        <fullName evidence="5">ALMS motif domain-containing protein</fullName>
    </recommendedName>
</protein>
<dbReference type="EMBL" id="VOFY01000021">
    <property type="protein sequence ID" value="KAA8581419.1"/>
    <property type="molecule type" value="Genomic_DNA"/>
</dbReference>
<feature type="region of interest" description="Disordered" evidence="4">
    <location>
        <begin position="860"/>
        <end position="882"/>
    </location>
</feature>
<dbReference type="AlphaFoldDB" id="A0A5J5CL38"/>
<dbReference type="GO" id="GO:0046599">
    <property type="term" value="P:regulation of centriole replication"/>
    <property type="evidence" value="ECO:0007669"/>
    <property type="project" value="TreeGrafter"/>
</dbReference>
<comment type="subcellular location">
    <subcellularLocation>
        <location evidence="1">Cytoplasm</location>
        <location evidence="1">Cytoskeleton</location>
        <location evidence="1">Microtubule organizing center</location>
        <location evidence="1">Centrosome</location>
    </subcellularLocation>
</comment>
<evidence type="ECO:0000256" key="2">
    <source>
        <dbReference type="ARBA" id="ARBA00022490"/>
    </source>
</evidence>
<dbReference type="PANTHER" id="PTHR21553">
    <property type="entry name" value="ALMS1-RELATED"/>
    <property type="match status" value="1"/>
</dbReference>
<reference evidence="6 7" key="1">
    <citation type="submission" date="2019-08" db="EMBL/GenBank/DDBJ databases">
        <title>A chromosome-level genome assembly, high-density linkage maps, and genome scans reveal the genomic architecture of hybrid incompatibilities underlying speciation via character displacement in darters (Percidae: Etheostominae).</title>
        <authorList>
            <person name="Moran R.L."/>
            <person name="Catchen J.M."/>
            <person name="Fuller R.C."/>
        </authorList>
    </citation>
    <scope>NUCLEOTIDE SEQUENCE [LARGE SCALE GENOMIC DNA]</scope>
    <source>
        <strain evidence="6">EspeVRDwgs_2016</strain>
        <tissue evidence="6">Muscle</tissue>
    </source>
</reference>
<dbReference type="Pfam" id="PF15309">
    <property type="entry name" value="ALMS_motif"/>
    <property type="match status" value="1"/>
</dbReference>
<evidence type="ECO:0000259" key="5">
    <source>
        <dbReference type="Pfam" id="PF15309"/>
    </source>
</evidence>
<feature type="region of interest" description="Disordered" evidence="4">
    <location>
        <begin position="285"/>
        <end position="305"/>
    </location>
</feature>
<name>A0A5J5CL38_9PERO</name>
<feature type="domain" description="ALMS motif" evidence="5">
    <location>
        <begin position="786"/>
        <end position="904"/>
    </location>
</feature>
<feature type="compositionally biased region" description="Low complexity" evidence="4">
    <location>
        <begin position="418"/>
        <end position="434"/>
    </location>
</feature>
<dbReference type="GO" id="GO:0008017">
    <property type="term" value="F:microtubule binding"/>
    <property type="evidence" value="ECO:0007669"/>
    <property type="project" value="TreeGrafter"/>
</dbReference>
<evidence type="ECO:0000313" key="7">
    <source>
        <dbReference type="Proteomes" id="UP000327493"/>
    </source>
</evidence>
<feature type="region of interest" description="Disordered" evidence="4">
    <location>
        <begin position="213"/>
        <end position="260"/>
    </location>
</feature>
<feature type="compositionally biased region" description="Polar residues" evidence="4">
    <location>
        <begin position="457"/>
        <end position="467"/>
    </location>
</feature>
<feature type="compositionally biased region" description="Low complexity" evidence="4">
    <location>
        <begin position="107"/>
        <end position="126"/>
    </location>
</feature>
<feature type="region of interest" description="Disordered" evidence="4">
    <location>
        <begin position="525"/>
        <end position="566"/>
    </location>
</feature>
<accession>A0A5J5CL38</accession>
<feature type="compositionally biased region" description="Polar residues" evidence="4">
    <location>
        <begin position="525"/>
        <end position="536"/>
    </location>
</feature>
<keyword evidence="3" id="KW-0206">Cytoskeleton</keyword>
<gene>
    <name evidence="6" type="ORF">FQN60_003000</name>
</gene>
<evidence type="ECO:0000313" key="6">
    <source>
        <dbReference type="EMBL" id="KAA8581419.1"/>
    </source>
</evidence>
<dbReference type="InterPro" id="IPR029299">
    <property type="entry name" value="ALMS_motif"/>
</dbReference>
<sequence length="907" mass="100658">MTLRRPADHQRRAQSWRRSGDESYWESLLTEGEALPRVSRPPRAPRPQSAIEGHQLDDWLEHLQRIESELLRAPVQDQVPAFSHWTTSMPALDKEATGRAWRQPGIPSFSRGSSSCGSPSLCESSLGSQESLQTGFFSPPKHRESWERAHMMQAPRKEQAQLSSLAPVKIGWLPIQRRVMMVGDACNQSQFLDHSAGQVKLKQTITPTVQKNLATANRHQDGEVERSQSALGEKTWQTPDQGSSNIKQVPEKQSFPANEGYKPVGWQALRRGWNTNRVSAFLGGNRSNEIRTGTSSDPNGKSSVMKTTSIEPLEHASLHQTTVADPFKPSHTLPQRTNSTDTNKTHMPLLRTGSVQPIRATAPLCRTNSISQPSHIQTNSAVTTLIPQNKAGFSSITISSRKLSRSYSSLPGPDTCNHSSQSSEFASSPPSHQSTDPNARQVTLQRKATIVKVTEQRMVSSSSTQRAGSPPTSPTLDTVVHRRKATMIKVTKHKESYSTAKAGSGMRHPEYRHSYTEGVYKENSMWSPGNHSQHNAAPSYHHLDSTKGPNSTEAPNPSTADPEKNGRTLHRSTLSLFVSNLPAIAAPAPSEVSPKAVGQRWDRPHRPLSCYGNMFGHTEPSKENVTEPAASKWSFEQPQETVINPVNSDSSFISRRTAAKEAGQLEADTLKPNGGQKERFPLEIAVRRASPCLTLIKAPDPHSHQSQEEVLALNAAAIIANIKLQRQLSKKKSSNGNCEKDTAASPQGNTVVTADGECMKPDPDQRTVQGHNQPHAPFVPLSPDPQTLSLQDALQRCRPDFISRSKSRLRELELRAQERRDLADSVDPRSDAALRQRRAHSARYNLFKPRDRAITGKEMQLRSKRSNAEMKKKKTEEKKRETCLSNRQRVELFKKKLLAQLLQKSNS</sequence>
<feature type="compositionally biased region" description="Polar residues" evidence="4">
    <location>
        <begin position="435"/>
        <end position="446"/>
    </location>
</feature>
<evidence type="ECO:0000256" key="3">
    <source>
        <dbReference type="ARBA" id="ARBA00023212"/>
    </source>
</evidence>
<keyword evidence="2" id="KW-0963">Cytoplasm</keyword>
<comment type="caution">
    <text evidence="6">The sequence shown here is derived from an EMBL/GenBank/DDBJ whole genome shotgun (WGS) entry which is preliminary data.</text>
</comment>
<proteinExistence type="predicted"/>
<keyword evidence="7" id="KW-1185">Reference proteome</keyword>
<evidence type="ECO:0000256" key="1">
    <source>
        <dbReference type="ARBA" id="ARBA00004300"/>
    </source>
</evidence>
<dbReference type="GO" id="GO:0005813">
    <property type="term" value="C:centrosome"/>
    <property type="evidence" value="ECO:0007669"/>
    <property type="project" value="UniProtKB-SubCell"/>
</dbReference>
<feature type="compositionally biased region" description="Polar residues" evidence="4">
    <location>
        <begin position="547"/>
        <end position="559"/>
    </location>
</feature>
<feature type="region of interest" description="Disordered" evidence="4">
    <location>
        <begin position="405"/>
        <end position="477"/>
    </location>
</feature>
<feature type="region of interest" description="Disordered" evidence="4">
    <location>
        <begin position="732"/>
        <end position="782"/>
    </location>
</feature>
<feature type="region of interest" description="Disordered" evidence="4">
    <location>
        <begin position="103"/>
        <end position="126"/>
    </location>
</feature>
<dbReference type="Proteomes" id="UP000327493">
    <property type="component" value="Chromosome 21"/>
</dbReference>
<feature type="compositionally biased region" description="Polar residues" evidence="4">
    <location>
        <begin position="227"/>
        <end position="247"/>
    </location>
</feature>
<feature type="region of interest" description="Disordered" evidence="4">
    <location>
        <begin position="1"/>
        <end position="22"/>
    </location>
</feature>
<organism evidence="6 7">
    <name type="scientific">Etheostoma spectabile</name>
    <name type="common">orangethroat darter</name>
    <dbReference type="NCBI Taxonomy" id="54343"/>
    <lineage>
        <taxon>Eukaryota</taxon>
        <taxon>Metazoa</taxon>
        <taxon>Chordata</taxon>
        <taxon>Craniata</taxon>
        <taxon>Vertebrata</taxon>
        <taxon>Euteleostomi</taxon>
        <taxon>Actinopterygii</taxon>
        <taxon>Neopterygii</taxon>
        <taxon>Teleostei</taxon>
        <taxon>Neoteleostei</taxon>
        <taxon>Acanthomorphata</taxon>
        <taxon>Eupercaria</taxon>
        <taxon>Perciformes</taxon>
        <taxon>Percoidei</taxon>
        <taxon>Percidae</taxon>
        <taxon>Etheostomatinae</taxon>
        <taxon>Etheostoma</taxon>
    </lineage>
</organism>